<dbReference type="GO" id="GO:0006308">
    <property type="term" value="P:DNA catabolic process"/>
    <property type="evidence" value="ECO:0007669"/>
    <property type="project" value="InterPro"/>
</dbReference>
<reference evidence="7 8" key="1">
    <citation type="submission" date="2015-09" db="EMBL/GenBank/DDBJ databases">
        <title>Genome sequence of the marine flavobacterium Croceitalea dokdonensis DOKDO 023 that contains proton- and sodium-pumping rhodopsins.</title>
        <authorList>
            <person name="Kwon S.-K."/>
            <person name="Lee H.K."/>
            <person name="Kwak M.-J."/>
            <person name="Kim J.F."/>
        </authorList>
    </citation>
    <scope>NUCLEOTIDE SEQUENCE [LARGE SCALE GENOMIC DNA]</scope>
    <source>
        <strain evidence="7 8">DOKDO 023</strain>
    </source>
</reference>
<keyword evidence="8" id="KW-1185">Reference proteome</keyword>
<dbReference type="Pfam" id="PF02265">
    <property type="entry name" value="S1-P1_nuclease"/>
    <property type="match status" value="1"/>
</dbReference>
<evidence type="ECO:0000256" key="4">
    <source>
        <dbReference type="ARBA" id="ARBA00022801"/>
    </source>
</evidence>
<dbReference type="AlphaFoldDB" id="A0A0P7AEV6"/>
<dbReference type="PANTHER" id="PTHR33146:SF26">
    <property type="entry name" value="ENDONUCLEASE 4"/>
    <property type="match status" value="1"/>
</dbReference>
<accession>A0A0P7AEV6</accession>
<evidence type="ECO:0000256" key="1">
    <source>
        <dbReference type="ARBA" id="ARBA00022722"/>
    </source>
</evidence>
<organism evidence="7 8">
    <name type="scientific">Croceitalea dokdonensis DOKDO 023</name>
    <dbReference type="NCBI Taxonomy" id="1300341"/>
    <lineage>
        <taxon>Bacteria</taxon>
        <taxon>Pseudomonadati</taxon>
        <taxon>Bacteroidota</taxon>
        <taxon>Flavobacteriia</taxon>
        <taxon>Flavobacteriales</taxon>
        <taxon>Flavobacteriaceae</taxon>
        <taxon>Croceitalea</taxon>
    </lineage>
</organism>
<dbReference type="PATRIC" id="fig|1300341.3.peg.2434"/>
<evidence type="ECO:0000256" key="3">
    <source>
        <dbReference type="ARBA" id="ARBA00022759"/>
    </source>
</evidence>
<keyword evidence="4" id="KW-0378">Hydrolase</keyword>
<comment type="caution">
    <text evidence="7">The sequence shown here is derived from an EMBL/GenBank/DDBJ whole genome shotgun (WGS) entry which is preliminary data.</text>
</comment>
<evidence type="ECO:0000256" key="5">
    <source>
        <dbReference type="ARBA" id="ARBA00023157"/>
    </source>
</evidence>
<evidence type="ECO:0000313" key="7">
    <source>
        <dbReference type="EMBL" id="KPM31767.1"/>
    </source>
</evidence>
<dbReference type="RefSeq" id="WP_054559336.1">
    <property type="nucleotide sequence ID" value="NZ_LDJX01000004.1"/>
</dbReference>
<dbReference type="GO" id="GO:0004519">
    <property type="term" value="F:endonuclease activity"/>
    <property type="evidence" value="ECO:0007669"/>
    <property type="project" value="UniProtKB-KW"/>
</dbReference>
<evidence type="ECO:0000313" key="8">
    <source>
        <dbReference type="Proteomes" id="UP000050280"/>
    </source>
</evidence>
<keyword evidence="3" id="KW-0255">Endonuclease</keyword>
<dbReference type="EMBL" id="LDJX01000004">
    <property type="protein sequence ID" value="KPM31767.1"/>
    <property type="molecule type" value="Genomic_DNA"/>
</dbReference>
<dbReference type="GO" id="GO:0003676">
    <property type="term" value="F:nucleic acid binding"/>
    <property type="evidence" value="ECO:0007669"/>
    <property type="project" value="InterPro"/>
</dbReference>
<gene>
    <name evidence="7" type="ORF">I595_2262</name>
</gene>
<dbReference type="InterPro" id="IPR008947">
    <property type="entry name" value="PLipase_C/P1_nuclease_dom_sf"/>
</dbReference>
<keyword evidence="6" id="KW-0325">Glycoprotein</keyword>
<keyword evidence="2" id="KW-0479">Metal-binding</keyword>
<protein>
    <submittedName>
        <fullName evidence="7">S1/P1 nuclease</fullName>
    </submittedName>
</protein>
<dbReference type="GO" id="GO:0046872">
    <property type="term" value="F:metal ion binding"/>
    <property type="evidence" value="ECO:0007669"/>
    <property type="project" value="UniProtKB-KW"/>
</dbReference>
<keyword evidence="1" id="KW-0540">Nuclease</keyword>
<name>A0A0P7AEV6_9FLAO</name>
<dbReference type="SUPFAM" id="SSF48537">
    <property type="entry name" value="Phospholipase C/P1 nuclease"/>
    <property type="match status" value="1"/>
</dbReference>
<dbReference type="Proteomes" id="UP000050280">
    <property type="component" value="Unassembled WGS sequence"/>
</dbReference>
<dbReference type="GO" id="GO:0016788">
    <property type="term" value="F:hydrolase activity, acting on ester bonds"/>
    <property type="evidence" value="ECO:0007669"/>
    <property type="project" value="InterPro"/>
</dbReference>
<keyword evidence="5" id="KW-1015">Disulfide bond</keyword>
<proteinExistence type="predicted"/>
<dbReference type="PANTHER" id="PTHR33146">
    <property type="entry name" value="ENDONUCLEASE 4"/>
    <property type="match status" value="1"/>
</dbReference>
<dbReference type="InterPro" id="IPR003154">
    <property type="entry name" value="S1/P1nuclease"/>
</dbReference>
<evidence type="ECO:0000256" key="2">
    <source>
        <dbReference type="ARBA" id="ARBA00022723"/>
    </source>
</evidence>
<sequence>MRLAVLFILFMGHFCSANLIWSKTGHRVTGHIAQKHLSRKAERAINDLLDGHSLAFAATYADEIKADRSFSKYSAWHYVNYPMDMGYEDSEKSPYGDVVQGIEFCKKVILDGASSRKDKVFHLKMLIHLIGDMHQPMHAGRAEDRGGNDIQIQWFGEGTNLHRLWDSNMINSYGMTYYELGDELEQSVSKQERKRLQEGTIYEWVDESHTLAAQVYASVSVGEDLRYQYGYQYNDLLFSQLQKAGFRLAKVLNELFS</sequence>
<dbReference type="Gene3D" id="1.10.575.10">
    <property type="entry name" value="P1 Nuclease"/>
    <property type="match status" value="1"/>
</dbReference>
<evidence type="ECO:0000256" key="6">
    <source>
        <dbReference type="ARBA" id="ARBA00023180"/>
    </source>
</evidence>
<dbReference type="CDD" id="cd11010">
    <property type="entry name" value="S1-P1_nuclease"/>
    <property type="match status" value="1"/>
</dbReference>
<dbReference type="OrthoDB" id="267579at2"/>